<feature type="compositionally biased region" description="Low complexity" evidence="7">
    <location>
        <begin position="257"/>
        <end position="267"/>
    </location>
</feature>
<sequence length="476" mass="52343">MFRRGAAKKELKQPVRKDVSDSDKYADLLVFGYACKLFRDDERALYHELGKQLIPWMGDKRIMIDRYDGRGHLHDLSEYDSGSWNTSYQLSEEEERIEALCDEERYLALHSDLLEEEARQEEEYKRLSECLADEGSYNAVAFKYTADYYDPSKPTEEEEASRHAEEAEPEVNEEPFVAPPGLAVPADVELPATVKTHNIIERTANFVCQQGAQFEIVLKAKQARNSQFDFLRFDHYLNPYYKHILRAMKEGRYKLASDSQQQPQGDSQSDDSDDDGDGSYLHPSLFAPQKSSRLEELVKPLKVMDPDHPLAALVQKARQERSGVAAVVPQPAGAVDPAASPAPAQYSGDANAAAMYYGYYMLPDGTYCLAPPPPGVDSTSFYNGVASGLIAAPPSSGIGPDPASTAPPPQTSSVALGAADSAPLSACPAMVARPDTSSKLESQVSPQVAAIIPPPPRHPSGHRQAGRVRGQERPQV</sequence>
<dbReference type="InterPro" id="IPR040397">
    <property type="entry name" value="SWAP"/>
</dbReference>
<dbReference type="Pfam" id="PF01805">
    <property type="entry name" value="Surp"/>
    <property type="match status" value="1"/>
</dbReference>
<keyword evidence="3" id="KW-0694">RNA-binding</keyword>
<gene>
    <name evidence="9" type="ORF">fugu_018804</name>
</gene>
<evidence type="ECO:0000256" key="5">
    <source>
        <dbReference type="ARBA" id="ARBA00023163"/>
    </source>
</evidence>
<dbReference type="EMBL" id="SWLE01000014">
    <property type="protein sequence ID" value="TNM91793.1"/>
    <property type="molecule type" value="Genomic_DNA"/>
</dbReference>
<dbReference type="Gene3D" id="1.10.10.790">
    <property type="entry name" value="Surp module"/>
    <property type="match status" value="1"/>
</dbReference>
<dbReference type="PROSITE" id="PS50128">
    <property type="entry name" value="SURP"/>
    <property type="match status" value="1"/>
</dbReference>
<evidence type="ECO:0000256" key="3">
    <source>
        <dbReference type="ARBA" id="ARBA00022884"/>
    </source>
</evidence>
<dbReference type="PANTHER" id="PTHR13161:SF15">
    <property type="entry name" value="SPLICING FACTOR, SUPPRESSOR OF WHITE-APRICOT HOMOLOG"/>
    <property type="match status" value="1"/>
</dbReference>
<feature type="region of interest" description="Disordered" evidence="7">
    <location>
        <begin position="254"/>
        <end position="285"/>
    </location>
</feature>
<organism evidence="9 10">
    <name type="scientific">Takifugu bimaculatus</name>
    <dbReference type="NCBI Taxonomy" id="433685"/>
    <lineage>
        <taxon>Eukaryota</taxon>
        <taxon>Metazoa</taxon>
        <taxon>Chordata</taxon>
        <taxon>Craniata</taxon>
        <taxon>Vertebrata</taxon>
        <taxon>Euteleostomi</taxon>
        <taxon>Actinopterygii</taxon>
        <taxon>Neopterygii</taxon>
        <taxon>Teleostei</taxon>
        <taxon>Neoteleostei</taxon>
        <taxon>Acanthomorphata</taxon>
        <taxon>Eupercaria</taxon>
        <taxon>Tetraodontiformes</taxon>
        <taxon>Tetradontoidea</taxon>
        <taxon>Tetraodontidae</taxon>
        <taxon>Takifugu</taxon>
    </lineage>
</organism>
<keyword evidence="2" id="KW-0677">Repeat</keyword>
<evidence type="ECO:0000256" key="2">
    <source>
        <dbReference type="ARBA" id="ARBA00022737"/>
    </source>
</evidence>
<dbReference type="SUPFAM" id="SSF109905">
    <property type="entry name" value="Surp module (SWAP domain)"/>
    <property type="match status" value="1"/>
</dbReference>
<dbReference type="PANTHER" id="PTHR13161">
    <property type="entry name" value="SPLICING FACTOR SUPPRESSOR OF WHITE APRICOT"/>
    <property type="match status" value="1"/>
</dbReference>
<feature type="region of interest" description="Disordered" evidence="7">
    <location>
        <begin position="151"/>
        <end position="173"/>
    </location>
</feature>
<dbReference type="AlphaFoldDB" id="A0A4Z2BHJ8"/>
<evidence type="ECO:0000259" key="8">
    <source>
        <dbReference type="PROSITE" id="PS50128"/>
    </source>
</evidence>
<evidence type="ECO:0000256" key="6">
    <source>
        <dbReference type="ARBA" id="ARBA00023187"/>
    </source>
</evidence>
<dbReference type="Pfam" id="PF09750">
    <property type="entry name" value="DRY_EERY"/>
    <property type="match status" value="1"/>
</dbReference>
<feature type="domain" description="SURP motif" evidence="8">
    <location>
        <begin position="199"/>
        <end position="241"/>
    </location>
</feature>
<dbReference type="GO" id="GO:0003723">
    <property type="term" value="F:RNA binding"/>
    <property type="evidence" value="ECO:0007669"/>
    <property type="project" value="UniProtKB-KW"/>
</dbReference>
<evidence type="ECO:0000313" key="9">
    <source>
        <dbReference type="EMBL" id="TNM91793.1"/>
    </source>
</evidence>
<feature type="region of interest" description="Disordered" evidence="7">
    <location>
        <begin position="433"/>
        <end position="476"/>
    </location>
</feature>
<evidence type="ECO:0000313" key="10">
    <source>
        <dbReference type="Proteomes" id="UP000516260"/>
    </source>
</evidence>
<proteinExistence type="predicted"/>
<keyword evidence="4" id="KW-0805">Transcription regulation</keyword>
<evidence type="ECO:0000256" key="4">
    <source>
        <dbReference type="ARBA" id="ARBA00023015"/>
    </source>
</evidence>
<dbReference type="FunFam" id="1.10.10.790:FF:000014">
    <property type="entry name" value="Splicing factor SWAP"/>
    <property type="match status" value="1"/>
</dbReference>
<name>A0A4Z2BHJ8_9TELE</name>
<comment type="caution">
    <text evidence="9">The sequence shown here is derived from an EMBL/GenBank/DDBJ whole genome shotgun (WGS) entry which is preliminary data.</text>
</comment>
<dbReference type="InterPro" id="IPR000061">
    <property type="entry name" value="Surp"/>
</dbReference>
<keyword evidence="1" id="KW-0507">mRNA processing</keyword>
<keyword evidence="6" id="KW-0508">mRNA splicing</keyword>
<dbReference type="Proteomes" id="UP000516260">
    <property type="component" value="Chromosome 21"/>
</dbReference>
<dbReference type="SMART" id="SM00648">
    <property type="entry name" value="SWAP"/>
    <property type="match status" value="1"/>
</dbReference>
<dbReference type="GO" id="GO:0000395">
    <property type="term" value="P:mRNA 5'-splice site recognition"/>
    <property type="evidence" value="ECO:0007669"/>
    <property type="project" value="TreeGrafter"/>
</dbReference>
<keyword evidence="10" id="KW-1185">Reference proteome</keyword>
<feature type="region of interest" description="Disordered" evidence="7">
    <location>
        <begin position="393"/>
        <end position="415"/>
    </location>
</feature>
<dbReference type="InterPro" id="IPR035967">
    <property type="entry name" value="SWAP/Surp_sf"/>
</dbReference>
<evidence type="ECO:0000256" key="7">
    <source>
        <dbReference type="SAM" id="MobiDB-lite"/>
    </source>
</evidence>
<keyword evidence="5" id="KW-0804">Transcription</keyword>
<feature type="compositionally biased region" description="Acidic residues" evidence="7">
    <location>
        <begin position="268"/>
        <end position="277"/>
    </location>
</feature>
<dbReference type="InterPro" id="IPR019147">
    <property type="entry name" value="SWAP_N_domain"/>
</dbReference>
<protein>
    <recommendedName>
        <fullName evidence="8">SURP motif domain-containing protein</fullName>
    </recommendedName>
</protein>
<reference evidence="9 10" key="1">
    <citation type="submission" date="2019-04" db="EMBL/GenBank/DDBJ databases">
        <title>The sequence and de novo assembly of Takifugu bimaculatus genome using PacBio and Hi-C technologies.</title>
        <authorList>
            <person name="Xu P."/>
            <person name="Liu B."/>
            <person name="Zhou Z."/>
        </authorList>
    </citation>
    <scope>NUCLEOTIDE SEQUENCE [LARGE SCALE GENOMIC DNA]</scope>
    <source>
        <strain evidence="9">TB-2018</strain>
        <tissue evidence="9">Muscle</tissue>
    </source>
</reference>
<evidence type="ECO:0000256" key="1">
    <source>
        <dbReference type="ARBA" id="ARBA00022664"/>
    </source>
</evidence>
<dbReference type="SMART" id="SM01141">
    <property type="entry name" value="DRY_EERY"/>
    <property type="match status" value="1"/>
</dbReference>
<feature type="compositionally biased region" description="Polar residues" evidence="7">
    <location>
        <begin position="435"/>
        <end position="446"/>
    </location>
</feature>
<accession>A0A4Z2BHJ8</accession>